<dbReference type="OrthoDB" id="5457758at2"/>
<protein>
    <recommendedName>
        <fullName evidence="3">Pancreas/duodenum homeobox protein 1</fullName>
    </recommendedName>
</protein>
<organism evidence="1 2">
    <name type="scientific">Desulfobacter postgatei 2ac9</name>
    <dbReference type="NCBI Taxonomy" id="879212"/>
    <lineage>
        <taxon>Bacteria</taxon>
        <taxon>Pseudomonadati</taxon>
        <taxon>Thermodesulfobacteriota</taxon>
        <taxon>Desulfobacteria</taxon>
        <taxon>Desulfobacterales</taxon>
        <taxon>Desulfobacteraceae</taxon>
        <taxon>Desulfobacter</taxon>
    </lineage>
</organism>
<keyword evidence="2" id="KW-1185">Reference proteome</keyword>
<sequence length="127" mass="14421">MVQKDFDNILTQEFLDELLPPERTDQFFDALYGDASEGAYDIRLEPISISGSRIVLAFNLLRRPDKCLVCSLTYGLPNVFSRHPLINIKGMVEKIKEAGIPAKKWRLGDTEENSPSLHVIPLYIDLD</sequence>
<reference evidence="1 2" key="1">
    <citation type="submission" date="2011-09" db="EMBL/GenBank/DDBJ databases">
        <authorList>
            <consortium name="US DOE Joint Genome Institute (JGI-PGF)"/>
            <person name="Lucas S."/>
            <person name="Han J."/>
            <person name="Lapidus A."/>
            <person name="Cheng J.-F."/>
            <person name="Goodwin L."/>
            <person name="Pitluck S."/>
            <person name="Peters L."/>
            <person name="Land M.L."/>
            <person name="Hauser L."/>
            <person name="Orellana R."/>
            <person name="Lovley D."/>
            <person name="Woyke T.J."/>
        </authorList>
    </citation>
    <scope>NUCLEOTIDE SEQUENCE [LARGE SCALE GENOMIC DNA]</scope>
    <source>
        <strain evidence="1 2">2ac9</strain>
    </source>
</reference>
<evidence type="ECO:0000313" key="2">
    <source>
        <dbReference type="Proteomes" id="UP000005778"/>
    </source>
</evidence>
<name>I5AYN2_9BACT</name>
<reference evidence="1 2" key="2">
    <citation type="submission" date="2012-02" db="EMBL/GenBank/DDBJ databases">
        <title>Improved High-Quality Draft sequence of Desulfobacter postgatei 2ac9.</title>
        <authorList>
            <consortium name="US DOE Joint Genome Institute"/>
            <person name="Lucas S."/>
            <person name="Han J."/>
            <person name="Lapidus A."/>
            <person name="Cheng J.-F."/>
            <person name="Goodwin L."/>
            <person name="Pitluck S."/>
            <person name="Peters L."/>
            <person name="Ovchinnikova G."/>
            <person name="Held B."/>
            <person name="Detter J.C."/>
            <person name="Han C."/>
            <person name="Tapia R."/>
            <person name="Land M."/>
            <person name="Hauser L."/>
            <person name="Kyrpides N."/>
            <person name="Ivanova N."/>
            <person name="Pagani I."/>
            <person name="Orellana R."/>
            <person name="Lovley D."/>
            <person name="Woyke T."/>
        </authorList>
    </citation>
    <scope>NUCLEOTIDE SEQUENCE [LARGE SCALE GENOMIC DNA]</scope>
    <source>
        <strain evidence="1 2">2ac9</strain>
    </source>
</reference>
<dbReference type="Proteomes" id="UP000005778">
    <property type="component" value="Chromosome"/>
</dbReference>
<evidence type="ECO:0008006" key="3">
    <source>
        <dbReference type="Google" id="ProtNLM"/>
    </source>
</evidence>
<proteinExistence type="predicted"/>
<dbReference type="AlphaFoldDB" id="I5AYN2"/>
<dbReference type="RefSeq" id="WP_004070853.1">
    <property type="nucleotide sequence ID" value="NZ_CM001488.1"/>
</dbReference>
<gene>
    <name evidence="1" type="ORF">DespoDRAFT_00315</name>
</gene>
<dbReference type="HOGENOM" id="CLU_1934656_0_0_7"/>
<dbReference type="EMBL" id="CM001488">
    <property type="protein sequence ID" value="EIM62345.1"/>
    <property type="molecule type" value="Genomic_DNA"/>
</dbReference>
<evidence type="ECO:0000313" key="1">
    <source>
        <dbReference type="EMBL" id="EIM62345.1"/>
    </source>
</evidence>
<accession>I5AYN2</accession>
<dbReference type="eggNOG" id="ENOG5032SN5">
    <property type="taxonomic scope" value="Bacteria"/>
</dbReference>